<evidence type="ECO:0008006" key="3">
    <source>
        <dbReference type="Google" id="ProtNLM"/>
    </source>
</evidence>
<organism evidence="1 2">
    <name type="scientific">Hyaloscypha variabilis (strain UAMH 11265 / GT02V1 / F)</name>
    <name type="common">Meliniomyces variabilis</name>
    <dbReference type="NCBI Taxonomy" id="1149755"/>
    <lineage>
        <taxon>Eukaryota</taxon>
        <taxon>Fungi</taxon>
        <taxon>Dikarya</taxon>
        <taxon>Ascomycota</taxon>
        <taxon>Pezizomycotina</taxon>
        <taxon>Leotiomycetes</taxon>
        <taxon>Helotiales</taxon>
        <taxon>Hyaloscyphaceae</taxon>
        <taxon>Hyaloscypha</taxon>
        <taxon>Hyaloscypha variabilis</taxon>
    </lineage>
</organism>
<proteinExistence type="predicted"/>
<name>A0A2J6RM99_HYAVF</name>
<dbReference type="Pfam" id="PF11951">
    <property type="entry name" value="Fungal_trans_2"/>
    <property type="match status" value="1"/>
</dbReference>
<reference evidence="1 2" key="1">
    <citation type="submission" date="2016-04" db="EMBL/GenBank/DDBJ databases">
        <title>A degradative enzymes factory behind the ericoid mycorrhizal symbiosis.</title>
        <authorList>
            <consortium name="DOE Joint Genome Institute"/>
            <person name="Martino E."/>
            <person name="Morin E."/>
            <person name="Grelet G."/>
            <person name="Kuo A."/>
            <person name="Kohler A."/>
            <person name="Daghino S."/>
            <person name="Barry K."/>
            <person name="Choi C."/>
            <person name="Cichocki N."/>
            <person name="Clum A."/>
            <person name="Copeland A."/>
            <person name="Hainaut M."/>
            <person name="Haridas S."/>
            <person name="Labutti K."/>
            <person name="Lindquist E."/>
            <person name="Lipzen A."/>
            <person name="Khouja H.-R."/>
            <person name="Murat C."/>
            <person name="Ohm R."/>
            <person name="Olson A."/>
            <person name="Spatafora J."/>
            <person name="Veneault-Fourrey C."/>
            <person name="Henrissat B."/>
            <person name="Grigoriev I."/>
            <person name="Martin F."/>
            <person name="Perotto S."/>
        </authorList>
    </citation>
    <scope>NUCLEOTIDE SEQUENCE [LARGE SCALE GENOMIC DNA]</scope>
    <source>
        <strain evidence="1 2">F</strain>
    </source>
</reference>
<keyword evidence="2" id="KW-1185">Reference proteome</keyword>
<dbReference type="InterPro" id="IPR021858">
    <property type="entry name" value="Fun_TF"/>
</dbReference>
<protein>
    <recommendedName>
        <fullName evidence="3">Transcription factor domain-containing protein</fullName>
    </recommendedName>
</protein>
<dbReference type="AlphaFoldDB" id="A0A2J6RM99"/>
<accession>A0A2J6RM99</accession>
<evidence type="ECO:0000313" key="2">
    <source>
        <dbReference type="Proteomes" id="UP000235786"/>
    </source>
</evidence>
<dbReference type="PANTHER" id="PTHR37540:SF5">
    <property type="entry name" value="TRANSCRIPTION FACTOR DOMAIN-CONTAINING PROTEIN"/>
    <property type="match status" value="1"/>
</dbReference>
<dbReference type="OrthoDB" id="3469466at2759"/>
<gene>
    <name evidence="1" type="ORF">L207DRAFT_429346</name>
</gene>
<evidence type="ECO:0000313" key="1">
    <source>
        <dbReference type="EMBL" id="PMD39627.1"/>
    </source>
</evidence>
<sequence length="457" mass="51206">MNTTSQQWNGPVPSPHELLGAGRVDPFLTYPIETPDPAVHELLDIEMNYVLPGLWPDDHQQCRASSMNSTSRAWFSAGIKNPFLFNVLLWSACCHRDVLRGSIIQYDSPQALSYKVNSIRLLNEVLSDRRKAATDEVILTIMGLASHEVLPINPQAPKSFNPPLKSVGGMSFYSVTKDTPEHMEAIKTLIALRGGLDNLKLPSLAETFQIAEIAKILNFSFKPIFPPLRIHETYIANLKEWGQSLSYPTPKPGSEFQRLARFGISDKMFEAFSSVACLTMATEHYLEGRPGGLSLGQIVRTRLAVEKQLLMLPTAEELCSSSETIPSADPNLYECCRLTAIIFSVAVIFPTPNQFNVLQTLVRELKAEIESIRIQAYDLDCLELLLWILVLGGIAALGKVERPWFVSFLKVICMERLCLYSWDGVEFILKKFLWLDSACSAGGIHLWEEVKMLMAEQ</sequence>
<dbReference type="PANTHER" id="PTHR37540">
    <property type="entry name" value="TRANSCRIPTION FACTOR (ACR-2), PUTATIVE-RELATED-RELATED"/>
    <property type="match status" value="1"/>
</dbReference>
<dbReference type="STRING" id="1149755.A0A2J6RM99"/>
<dbReference type="Proteomes" id="UP000235786">
    <property type="component" value="Unassembled WGS sequence"/>
</dbReference>
<dbReference type="EMBL" id="KZ613946">
    <property type="protein sequence ID" value="PMD39627.1"/>
    <property type="molecule type" value="Genomic_DNA"/>
</dbReference>